<dbReference type="InterPro" id="IPR054722">
    <property type="entry name" value="PolX-like_BBD"/>
</dbReference>
<evidence type="ECO:0000313" key="2">
    <source>
        <dbReference type="EMBL" id="KAJ5089928.1"/>
    </source>
</evidence>
<reference evidence="2" key="1">
    <citation type="submission" date="2022-11" db="EMBL/GenBank/DDBJ databases">
        <authorList>
            <person name="Petersen C."/>
        </authorList>
    </citation>
    <scope>NUCLEOTIDE SEQUENCE</scope>
    <source>
        <strain evidence="2">IBT 30761</strain>
    </source>
</reference>
<evidence type="ECO:0000313" key="3">
    <source>
        <dbReference type="Proteomes" id="UP001149074"/>
    </source>
</evidence>
<sequence>MAIRDLLQAIQLQDTYFANQWRQRLTEYEERRNSQRATSESSIALVKVDGFAPTFHGVLSDYRDHRQVQNQAPLAGGSGRLAFTATLNGQPPAGRNQQNLQKKICVCGRSGHPWKRCYEINWTLRPTDFKSNKEARKKTEENLKREPPQVQQEIMQMLQSDPSKKGKTAQLAITASDDLPTETIAFFTATISPEVYHAAITYSLKNNWVVDSEANVHICNQKERFLNLRKDLAEITLGNGHSTVQGRGTARIIVRNPQSGKTQWATLTDVWYAPDFATNIISAR</sequence>
<proteinExistence type="predicted"/>
<dbReference type="OrthoDB" id="2663223at2759"/>
<dbReference type="RefSeq" id="XP_056471910.1">
    <property type="nucleotide sequence ID" value="XM_056621104.1"/>
</dbReference>
<dbReference type="Proteomes" id="UP001149074">
    <property type="component" value="Unassembled WGS sequence"/>
</dbReference>
<dbReference type="AlphaFoldDB" id="A0A9W9EXP3"/>
<accession>A0A9W9EXP3</accession>
<protein>
    <recommendedName>
        <fullName evidence="1">Retrovirus-related Pol polyprotein from transposon TNT 1-94-like beta-barrel domain-containing protein</fullName>
    </recommendedName>
</protein>
<dbReference type="GeneID" id="81360083"/>
<evidence type="ECO:0000259" key="1">
    <source>
        <dbReference type="Pfam" id="PF22936"/>
    </source>
</evidence>
<organism evidence="2 3">
    <name type="scientific">Penicillium argentinense</name>
    <dbReference type="NCBI Taxonomy" id="1131581"/>
    <lineage>
        <taxon>Eukaryota</taxon>
        <taxon>Fungi</taxon>
        <taxon>Dikarya</taxon>
        <taxon>Ascomycota</taxon>
        <taxon>Pezizomycotina</taxon>
        <taxon>Eurotiomycetes</taxon>
        <taxon>Eurotiomycetidae</taxon>
        <taxon>Eurotiales</taxon>
        <taxon>Aspergillaceae</taxon>
        <taxon>Penicillium</taxon>
    </lineage>
</organism>
<dbReference type="Pfam" id="PF22936">
    <property type="entry name" value="Pol_BBD"/>
    <property type="match status" value="1"/>
</dbReference>
<name>A0A9W9EXP3_9EURO</name>
<dbReference type="EMBL" id="JAPQKI010000009">
    <property type="protein sequence ID" value="KAJ5089928.1"/>
    <property type="molecule type" value="Genomic_DNA"/>
</dbReference>
<keyword evidence="3" id="KW-1185">Reference proteome</keyword>
<feature type="domain" description="Retrovirus-related Pol polyprotein from transposon TNT 1-94-like beta-barrel" evidence="1">
    <location>
        <begin position="208"/>
        <end position="283"/>
    </location>
</feature>
<reference evidence="2" key="2">
    <citation type="journal article" date="2023" name="IMA Fungus">
        <title>Comparative genomic study of the Penicillium genus elucidates a diverse pangenome and 15 lateral gene transfer events.</title>
        <authorList>
            <person name="Petersen C."/>
            <person name="Sorensen T."/>
            <person name="Nielsen M.R."/>
            <person name="Sondergaard T.E."/>
            <person name="Sorensen J.L."/>
            <person name="Fitzpatrick D.A."/>
            <person name="Frisvad J.C."/>
            <person name="Nielsen K.L."/>
        </authorList>
    </citation>
    <scope>NUCLEOTIDE SEQUENCE</scope>
    <source>
        <strain evidence="2">IBT 30761</strain>
    </source>
</reference>
<comment type="caution">
    <text evidence="2">The sequence shown here is derived from an EMBL/GenBank/DDBJ whole genome shotgun (WGS) entry which is preliminary data.</text>
</comment>
<gene>
    <name evidence="2" type="ORF">N7532_008612</name>
</gene>